<sequence>MLEGKTGEDRGFNVVGEQTSSDHDRNLMVQFSGETTRHRSLYTGALECSCHAKKSMYRVYPPCHKRRIGFPPTTLVKAGCRCCEWRSTEKKGQFWWLLCVREIEVQTGSTGNWIRSLKIGRFTGRELYSFNWIGTEKRLLGYEVEAKRSGVQGPGDHLRLEGSDPAQCGRRARFG</sequence>
<accession>A0AAV7HKY7</accession>
<protein>
    <submittedName>
        <fullName evidence="1">Uncharacterized protein</fullName>
    </submittedName>
</protein>
<gene>
    <name evidence="1" type="ORF">IEQ34_003311</name>
</gene>
<reference evidence="1 2" key="1">
    <citation type="journal article" date="2021" name="Hortic Res">
        <title>Chromosome-scale assembly of the Dendrobium chrysotoxum genome enhances the understanding of orchid evolution.</title>
        <authorList>
            <person name="Zhang Y."/>
            <person name="Zhang G.Q."/>
            <person name="Zhang D."/>
            <person name="Liu X.D."/>
            <person name="Xu X.Y."/>
            <person name="Sun W.H."/>
            <person name="Yu X."/>
            <person name="Zhu X."/>
            <person name="Wang Z.W."/>
            <person name="Zhao X."/>
            <person name="Zhong W.Y."/>
            <person name="Chen H."/>
            <person name="Yin W.L."/>
            <person name="Huang T."/>
            <person name="Niu S.C."/>
            <person name="Liu Z.J."/>
        </authorList>
    </citation>
    <scope>NUCLEOTIDE SEQUENCE [LARGE SCALE GENOMIC DNA]</scope>
    <source>
        <strain evidence="1">Lindl</strain>
    </source>
</reference>
<evidence type="ECO:0000313" key="1">
    <source>
        <dbReference type="EMBL" id="KAH0468278.1"/>
    </source>
</evidence>
<organism evidence="1 2">
    <name type="scientific">Dendrobium chrysotoxum</name>
    <name type="common">Orchid</name>
    <dbReference type="NCBI Taxonomy" id="161865"/>
    <lineage>
        <taxon>Eukaryota</taxon>
        <taxon>Viridiplantae</taxon>
        <taxon>Streptophyta</taxon>
        <taxon>Embryophyta</taxon>
        <taxon>Tracheophyta</taxon>
        <taxon>Spermatophyta</taxon>
        <taxon>Magnoliopsida</taxon>
        <taxon>Liliopsida</taxon>
        <taxon>Asparagales</taxon>
        <taxon>Orchidaceae</taxon>
        <taxon>Epidendroideae</taxon>
        <taxon>Malaxideae</taxon>
        <taxon>Dendrobiinae</taxon>
        <taxon>Dendrobium</taxon>
    </lineage>
</organism>
<comment type="caution">
    <text evidence="1">The sequence shown here is derived from an EMBL/GenBank/DDBJ whole genome shotgun (WGS) entry which is preliminary data.</text>
</comment>
<dbReference type="EMBL" id="JAGFBR010000004">
    <property type="protein sequence ID" value="KAH0468278.1"/>
    <property type="molecule type" value="Genomic_DNA"/>
</dbReference>
<evidence type="ECO:0000313" key="2">
    <source>
        <dbReference type="Proteomes" id="UP000775213"/>
    </source>
</evidence>
<keyword evidence="2" id="KW-1185">Reference proteome</keyword>
<dbReference type="AlphaFoldDB" id="A0AAV7HKY7"/>
<dbReference type="Proteomes" id="UP000775213">
    <property type="component" value="Unassembled WGS sequence"/>
</dbReference>
<proteinExistence type="predicted"/>
<name>A0AAV7HKY7_DENCH</name>